<dbReference type="AlphaFoldDB" id="A0A7G9WI99"/>
<dbReference type="RefSeq" id="WP_212507474.1">
    <property type="nucleotide sequence ID" value="NZ_CP060696.1"/>
</dbReference>
<dbReference type="Proteomes" id="UP000516046">
    <property type="component" value="Chromosome"/>
</dbReference>
<evidence type="ECO:0000313" key="1">
    <source>
        <dbReference type="EMBL" id="QNO18411.1"/>
    </source>
</evidence>
<accession>A0A7G9WI99</accession>
<dbReference type="Pfam" id="PF12116">
    <property type="entry name" value="SpoIIID"/>
    <property type="match status" value="1"/>
</dbReference>
<organism evidence="1 2">
    <name type="scientific">Caproicibacterium amylolyticum</name>
    <dbReference type="NCBI Taxonomy" id="2766537"/>
    <lineage>
        <taxon>Bacteria</taxon>
        <taxon>Bacillati</taxon>
        <taxon>Bacillota</taxon>
        <taxon>Clostridia</taxon>
        <taxon>Eubacteriales</taxon>
        <taxon>Oscillospiraceae</taxon>
        <taxon>Caproicibacterium</taxon>
    </lineage>
</organism>
<gene>
    <name evidence="1" type="ORF">H6X83_01780</name>
</gene>
<keyword evidence="2" id="KW-1185">Reference proteome</keyword>
<dbReference type="KEGG" id="caml:H6X83_01780"/>
<dbReference type="InterPro" id="IPR014208">
    <property type="entry name" value="Spore_III_D"/>
</dbReference>
<reference evidence="1 2" key="1">
    <citation type="submission" date="2020-08" db="EMBL/GenBank/DDBJ databases">
        <authorList>
            <person name="Ren C."/>
            <person name="Gu Y."/>
            <person name="Xu Y."/>
        </authorList>
    </citation>
    <scope>NUCLEOTIDE SEQUENCE [LARGE SCALE GENOMIC DNA]</scope>
    <source>
        <strain evidence="1 2">LBM18003</strain>
    </source>
</reference>
<dbReference type="EMBL" id="CP060696">
    <property type="protein sequence ID" value="QNO18411.1"/>
    <property type="molecule type" value="Genomic_DNA"/>
</dbReference>
<sequence length="39" mass="4246">MRGIVEGRAVEFGDYIVQFIATGRAAVKKFGVSKSTGIW</sequence>
<name>A0A7G9WI99_9FIRM</name>
<proteinExistence type="predicted"/>
<evidence type="ECO:0000313" key="2">
    <source>
        <dbReference type="Proteomes" id="UP000516046"/>
    </source>
</evidence>
<protein>
    <submittedName>
        <fullName evidence="1">Sporulation transcriptional regulator SpoIIID</fullName>
    </submittedName>
</protein>